<dbReference type="InterPro" id="IPR000642">
    <property type="entry name" value="Peptidase_M41"/>
</dbReference>
<evidence type="ECO:0000256" key="8">
    <source>
        <dbReference type="ARBA" id="ARBA00022801"/>
    </source>
</evidence>
<comment type="function">
    <text evidence="15">Acts as a processive, ATP-dependent zinc metallopeptidase for both cytoplasmic and membrane proteins. Plays a role in the quality control of integral membrane proteins.</text>
</comment>
<keyword evidence="13 15" id="KW-0472">Membrane</keyword>
<dbReference type="Gene3D" id="3.40.50.300">
    <property type="entry name" value="P-loop containing nucleotide triphosphate hydrolases"/>
    <property type="match status" value="1"/>
</dbReference>
<dbReference type="SUPFAM" id="SSF52540">
    <property type="entry name" value="P-loop containing nucleoside triphosphate hydrolases"/>
    <property type="match status" value="1"/>
</dbReference>
<comment type="cofactor">
    <cofactor evidence="15">
        <name>Zn(2+)</name>
        <dbReference type="ChEBI" id="CHEBI:29105"/>
    </cofactor>
    <text evidence="15">Binds 1 zinc ion per subunit.</text>
</comment>
<dbReference type="CDD" id="cd19501">
    <property type="entry name" value="RecA-like_FtsH"/>
    <property type="match status" value="1"/>
</dbReference>
<evidence type="ECO:0000256" key="6">
    <source>
        <dbReference type="ARBA" id="ARBA00022723"/>
    </source>
</evidence>
<dbReference type="InterPro" id="IPR003959">
    <property type="entry name" value="ATPase_AAA_core"/>
</dbReference>
<dbReference type="EMBL" id="SVER01000003">
    <property type="protein sequence ID" value="MBE5918562.1"/>
    <property type="molecule type" value="Genomic_DNA"/>
</dbReference>
<dbReference type="SMART" id="SM00382">
    <property type="entry name" value="AAA"/>
    <property type="match status" value="1"/>
</dbReference>
<dbReference type="GO" id="GO:0006508">
    <property type="term" value="P:proteolysis"/>
    <property type="evidence" value="ECO:0007669"/>
    <property type="project" value="UniProtKB-KW"/>
</dbReference>
<keyword evidence="3 15" id="KW-1003">Cell membrane</keyword>
<dbReference type="InterPro" id="IPR037219">
    <property type="entry name" value="Peptidase_M41-like"/>
</dbReference>
<evidence type="ECO:0000313" key="19">
    <source>
        <dbReference type="Proteomes" id="UP000766246"/>
    </source>
</evidence>
<dbReference type="InterPro" id="IPR005936">
    <property type="entry name" value="FtsH"/>
</dbReference>
<comment type="subunit">
    <text evidence="15">Homohexamer.</text>
</comment>
<evidence type="ECO:0000256" key="9">
    <source>
        <dbReference type="ARBA" id="ARBA00022833"/>
    </source>
</evidence>
<evidence type="ECO:0000256" key="15">
    <source>
        <dbReference type="HAMAP-Rule" id="MF_01458"/>
    </source>
</evidence>
<dbReference type="Pfam" id="PF00004">
    <property type="entry name" value="AAA"/>
    <property type="match status" value="1"/>
</dbReference>
<dbReference type="GO" id="GO:0016887">
    <property type="term" value="F:ATP hydrolysis activity"/>
    <property type="evidence" value="ECO:0007669"/>
    <property type="project" value="UniProtKB-UniRule"/>
</dbReference>
<evidence type="ECO:0000256" key="16">
    <source>
        <dbReference type="RuleBase" id="RU003651"/>
    </source>
</evidence>
<evidence type="ECO:0000256" key="5">
    <source>
        <dbReference type="ARBA" id="ARBA00022692"/>
    </source>
</evidence>
<dbReference type="SUPFAM" id="SSF140990">
    <property type="entry name" value="FtsH protease domain-like"/>
    <property type="match status" value="1"/>
</dbReference>
<dbReference type="PANTHER" id="PTHR23076">
    <property type="entry name" value="METALLOPROTEASE M41 FTSH"/>
    <property type="match status" value="1"/>
</dbReference>
<feature type="binding site" evidence="15">
    <location>
        <position position="494"/>
    </location>
    <ligand>
        <name>Zn(2+)</name>
        <dbReference type="ChEBI" id="CHEBI:29105"/>
        <note>catalytic</note>
    </ligand>
</feature>
<keyword evidence="9 15" id="KW-0862">Zinc</keyword>
<feature type="binding site" evidence="15">
    <location>
        <position position="421"/>
    </location>
    <ligand>
        <name>Zn(2+)</name>
        <dbReference type="ChEBI" id="CHEBI:29105"/>
        <note>catalytic</note>
    </ligand>
</feature>
<dbReference type="GO" id="GO:0008270">
    <property type="term" value="F:zinc ion binding"/>
    <property type="evidence" value="ECO:0007669"/>
    <property type="project" value="UniProtKB-UniRule"/>
</dbReference>
<dbReference type="Pfam" id="PF17862">
    <property type="entry name" value="AAA_lid_3"/>
    <property type="match status" value="1"/>
</dbReference>
<keyword evidence="7 15" id="KW-0547">Nucleotide-binding</keyword>
<dbReference type="FunFam" id="1.20.58.760:FF:000001">
    <property type="entry name" value="ATP-dependent zinc metalloprotease FtsH"/>
    <property type="match status" value="1"/>
</dbReference>
<dbReference type="InterPro" id="IPR003960">
    <property type="entry name" value="ATPase_AAA_CS"/>
</dbReference>
<comment type="similarity">
    <text evidence="16">Belongs to the AAA ATPase family.</text>
</comment>
<evidence type="ECO:0000256" key="1">
    <source>
        <dbReference type="ARBA" id="ARBA00004370"/>
    </source>
</evidence>
<keyword evidence="10 15" id="KW-0067">ATP-binding</keyword>
<keyword evidence="11 15" id="KW-1133">Transmembrane helix</keyword>
<dbReference type="GO" id="GO:0030163">
    <property type="term" value="P:protein catabolic process"/>
    <property type="evidence" value="ECO:0007669"/>
    <property type="project" value="UniProtKB-UniRule"/>
</dbReference>
<keyword evidence="12 15" id="KW-0482">Metalloprotease</keyword>
<proteinExistence type="inferred from homology"/>
<evidence type="ECO:0000256" key="2">
    <source>
        <dbReference type="ARBA" id="ARBA00010044"/>
    </source>
</evidence>
<name>A0A927U7M5_9FIRM</name>
<dbReference type="InterPro" id="IPR041569">
    <property type="entry name" value="AAA_lid_3"/>
</dbReference>
<evidence type="ECO:0000256" key="10">
    <source>
        <dbReference type="ARBA" id="ARBA00022840"/>
    </source>
</evidence>
<comment type="caution">
    <text evidence="15">Lacks conserved residue(s) required for the propagation of feature annotation.</text>
</comment>
<dbReference type="GO" id="GO:0004176">
    <property type="term" value="F:ATP-dependent peptidase activity"/>
    <property type="evidence" value="ECO:0007669"/>
    <property type="project" value="InterPro"/>
</dbReference>
<evidence type="ECO:0000256" key="4">
    <source>
        <dbReference type="ARBA" id="ARBA00022670"/>
    </source>
</evidence>
<comment type="subcellular location">
    <subcellularLocation>
        <location evidence="15">Cell membrane</location>
        <topology evidence="15">Multi-pass membrane protein</topology>
        <orientation evidence="15">Cytoplasmic side</orientation>
    </subcellularLocation>
    <subcellularLocation>
        <location evidence="1">Membrane</location>
    </subcellularLocation>
</comment>
<evidence type="ECO:0000256" key="3">
    <source>
        <dbReference type="ARBA" id="ARBA00022475"/>
    </source>
</evidence>
<evidence type="ECO:0000256" key="11">
    <source>
        <dbReference type="ARBA" id="ARBA00022989"/>
    </source>
</evidence>
<dbReference type="AlphaFoldDB" id="A0A927U7M5"/>
<dbReference type="FunFam" id="1.10.8.60:FF:000001">
    <property type="entry name" value="ATP-dependent zinc metalloprotease FtsH"/>
    <property type="match status" value="1"/>
</dbReference>
<evidence type="ECO:0000313" key="18">
    <source>
        <dbReference type="EMBL" id="MBE5918562.1"/>
    </source>
</evidence>
<reference evidence="18" key="1">
    <citation type="submission" date="2019-04" db="EMBL/GenBank/DDBJ databases">
        <title>Evolution of Biomass-Degrading Anaerobic Consortia Revealed by Metagenomics.</title>
        <authorList>
            <person name="Peng X."/>
        </authorList>
    </citation>
    <scope>NUCLEOTIDE SEQUENCE</scope>
    <source>
        <strain evidence="18">SIG311</strain>
    </source>
</reference>
<comment type="similarity">
    <text evidence="14 15">In the central section; belongs to the AAA ATPase family.</text>
</comment>
<evidence type="ECO:0000256" key="12">
    <source>
        <dbReference type="ARBA" id="ARBA00023049"/>
    </source>
</evidence>
<dbReference type="Pfam" id="PF06480">
    <property type="entry name" value="FtsH_ext"/>
    <property type="match status" value="1"/>
</dbReference>
<feature type="active site" evidence="15">
    <location>
        <position position="418"/>
    </location>
</feature>
<keyword evidence="4 15" id="KW-0645">Protease</keyword>
<dbReference type="PROSITE" id="PS00674">
    <property type="entry name" value="AAA"/>
    <property type="match status" value="1"/>
</dbReference>
<dbReference type="HAMAP" id="MF_01458">
    <property type="entry name" value="FtsH"/>
    <property type="match status" value="1"/>
</dbReference>
<sequence length="599" mass="65355">MIIYAIFVVVILGILYTSMGKSTATYTMAQFKRAIKHDEVTSVNIVQNEQVPTGAANIKLSDGTTVKLYVSDVNEVESLLEKARITYTLSDVPHDSWISDLLPMLVVLGAVFILFMMLMNAQGTGGGGGANARMMNFGKSRAKMTSKEDINTTFDDVAGLKEEKEEVEELVDFLKDPAKYTRLGARIPKGVILVGPPGTGKTLLAKAIAGEAGVPFFSISGSDFVEMFVGVGASRVRDLFEEAKQNAPCIVFIDEIDAVARRRGTGMGGGHDEREQTLNQLLVEMDGFGVNEGIIVMAATNRVDILDQAIMRPGRFDRKVYVGRPDVKGREEILKVHAANKALAEDVDLKQVAQSTVGFTGADLENLLNEAAILAAGEDRAYILQEDIKKSFIKVGIGKEKKSRVVSDKEKKITAYHEAGHAILFHVLPDVGPVYTVSIIPTGASAAGYTMPIDENDDMFNTKGKMTQNIIVSLGGRVAEELIFDDVTTGASNDIKQATQMAKNMVTKYGFSKAIGMVHYGDDDEEVFIGRDLAHTKGFSDATAKAIDDEVKKIIDECYEKAVKILKDNEQILHKCANLLIENERIGREDFEALFDAEN</sequence>
<dbReference type="EC" id="3.4.24.-" evidence="15"/>
<dbReference type="GO" id="GO:0005886">
    <property type="term" value="C:plasma membrane"/>
    <property type="evidence" value="ECO:0007669"/>
    <property type="project" value="UniProtKB-SubCell"/>
</dbReference>
<keyword evidence="6 15" id="KW-0479">Metal-binding</keyword>
<evidence type="ECO:0000256" key="7">
    <source>
        <dbReference type="ARBA" id="ARBA00022741"/>
    </source>
</evidence>
<feature type="transmembrane region" description="Helical" evidence="15">
    <location>
        <begin position="101"/>
        <end position="119"/>
    </location>
</feature>
<evidence type="ECO:0000256" key="14">
    <source>
        <dbReference type="ARBA" id="ARBA00061570"/>
    </source>
</evidence>
<dbReference type="PANTHER" id="PTHR23076:SF113">
    <property type="entry name" value="ATP-DEPENDENT ZINC METALLOPROTEASE FTSH 1, CHLOROPLASTIC-RELATED"/>
    <property type="match status" value="1"/>
</dbReference>
<organism evidence="18 19">
    <name type="scientific">Pseudobutyrivibrio ruminis</name>
    <dbReference type="NCBI Taxonomy" id="46206"/>
    <lineage>
        <taxon>Bacteria</taxon>
        <taxon>Bacillati</taxon>
        <taxon>Bacillota</taxon>
        <taxon>Clostridia</taxon>
        <taxon>Lachnospirales</taxon>
        <taxon>Lachnospiraceae</taxon>
        <taxon>Pseudobutyrivibrio</taxon>
    </lineage>
</organism>
<protein>
    <recommendedName>
        <fullName evidence="15">ATP-dependent zinc metalloprotease FtsH</fullName>
        <ecNumber evidence="15">3.4.24.-</ecNumber>
    </recommendedName>
</protein>
<evidence type="ECO:0000256" key="13">
    <source>
        <dbReference type="ARBA" id="ARBA00023136"/>
    </source>
</evidence>
<feature type="binding site" evidence="15">
    <location>
        <position position="417"/>
    </location>
    <ligand>
        <name>Zn(2+)</name>
        <dbReference type="ChEBI" id="CHEBI:29105"/>
        <note>catalytic</note>
    </ligand>
</feature>
<dbReference type="InterPro" id="IPR003593">
    <property type="entry name" value="AAA+_ATPase"/>
</dbReference>
<dbReference type="NCBIfam" id="TIGR01241">
    <property type="entry name" value="FtsH_fam"/>
    <property type="match status" value="1"/>
</dbReference>
<feature type="binding site" evidence="15">
    <location>
        <begin position="195"/>
        <end position="202"/>
    </location>
    <ligand>
        <name>ATP</name>
        <dbReference type="ChEBI" id="CHEBI:30616"/>
    </ligand>
</feature>
<keyword evidence="5 15" id="KW-0812">Transmembrane</keyword>
<dbReference type="FunFam" id="3.40.50.300:FF:000001">
    <property type="entry name" value="ATP-dependent zinc metalloprotease FtsH"/>
    <property type="match status" value="1"/>
</dbReference>
<keyword evidence="8 15" id="KW-0378">Hydrolase</keyword>
<accession>A0A927U7M5</accession>
<dbReference type="GO" id="GO:0005524">
    <property type="term" value="F:ATP binding"/>
    <property type="evidence" value="ECO:0007669"/>
    <property type="project" value="UniProtKB-UniRule"/>
</dbReference>
<dbReference type="Pfam" id="PF01434">
    <property type="entry name" value="Peptidase_M41"/>
    <property type="match status" value="1"/>
</dbReference>
<dbReference type="Gene3D" id="1.10.8.60">
    <property type="match status" value="1"/>
</dbReference>
<feature type="domain" description="AAA+ ATPase" evidence="17">
    <location>
        <begin position="187"/>
        <end position="326"/>
    </location>
</feature>
<dbReference type="GO" id="GO:0004222">
    <property type="term" value="F:metalloendopeptidase activity"/>
    <property type="evidence" value="ECO:0007669"/>
    <property type="project" value="InterPro"/>
</dbReference>
<dbReference type="Proteomes" id="UP000766246">
    <property type="component" value="Unassembled WGS sequence"/>
</dbReference>
<dbReference type="InterPro" id="IPR027417">
    <property type="entry name" value="P-loop_NTPase"/>
</dbReference>
<dbReference type="Gene3D" id="1.20.58.760">
    <property type="entry name" value="Peptidase M41"/>
    <property type="match status" value="1"/>
</dbReference>
<gene>
    <name evidence="18" type="primary">hflB</name>
    <name evidence="15" type="synonym">ftsH</name>
    <name evidence="18" type="ORF">E7272_01840</name>
</gene>
<evidence type="ECO:0000259" key="17">
    <source>
        <dbReference type="SMART" id="SM00382"/>
    </source>
</evidence>
<comment type="similarity">
    <text evidence="2 15">In the C-terminal section; belongs to the peptidase M41 family.</text>
</comment>
<dbReference type="InterPro" id="IPR011546">
    <property type="entry name" value="Pept_M41_FtsH_extracell"/>
</dbReference>
<comment type="caution">
    <text evidence="18">The sequence shown here is derived from an EMBL/GenBank/DDBJ whole genome shotgun (WGS) entry which is preliminary data.</text>
</comment>